<name>K2KCR1_9GAMM</name>
<dbReference type="Pfam" id="PF02541">
    <property type="entry name" value="Ppx-GppA"/>
    <property type="match status" value="1"/>
</dbReference>
<dbReference type="OrthoDB" id="9793035at2"/>
<dbReference type="Pfam" id="PF21447">
    <property type="entry name" value="Ppx-GppA_III"/>
    <property type="match status" value="1"/>
</dbReference>
<dbReference type="Gene3D" id="3.30.420.40">
    <property type="match status" value="1"/>
</dbReference>
<accession>K2KCR1</accession>
<dbReference type="InterPro" id="IPR048950">
    <property type="entry name" value="Ppx_GppA_C"/>
</dbReference>
<dbReference type="Gene3D" id="1.10.3210.10">
    <property type="entry name" value="Hypothetical protein af1432"/>
    <property type="match status" value="1"/>
</dbReference>
<dbReference type="InterPro" id="IPR043129">
    <property type="entry name" value="ATPase_NBD"/>
</dbReference>
<feature type="domain" description="Ppx/GppA phosphatase C-terminal" evidence="3">
    <location>
        <begin position="309"/>
        <end position="479"/>
    </location>
</feature>
<evidence type="ECO:0000259" key="3">
    <source>
        <dbReference type="Pfam" id="PF21447"/>
    </source>
</evidence>
<evidence type="ECO:0000256" key="1">
    <source>
        <dbReference type="ARBA" id="ARBA00022801"/>
    </source>
</evidence>
<dbReference type="eggNOG" id="COG0248">
    <property type="taxonomic scope" value="Bacteria"/>
</dbReference>
<dbReference type="PIRSF" id="PIRSF001267">
    <property type="entry name" value="Pyrophosphatase_GppA_Ppx"/>
    <property type="match status" value="1"/>
</dbReference>
<dbReference type="Gene3D" id="3.30.420.150">
    <property type="entry name" value="Exopolyphosphatase. Domain 2"/>
    <property type="match status" value="1"/>
</dbReference>
<dbReference type="RefSeq" id="WP_008488214.1">
    <property type="nucleotide sequence ID" value="NZ_AMRG01000005.1"/>
</dbReference>
<dbReference type="InterPro" id="IPR050273">
    <property type="entry name" value="GppA/Ppx_hydrolase"/>
</dbReference>
<feature type="domain" description="Ppx/GppA phosphatase N-terminal" evidence="2">
    <location>
        <begin position="20"/>
        <end position="300"/>
    </location>
</feature>
<dbReference type="SUPFAM" id="SSF53067">
    <property type="entry name" value="Actin-like ATPase domain"/>
    <property type="match status" value="2"/>
</dbReference>
<comment type="caution">
    <text evidence="4">The sequence shown here is derived from an EMBL/GenBank/DDBJ whole genome shotgun (WGS) entry which is preliminary data.</text>
</comment>
<dbReference type="InterPro" id="IPR030673">
    <property type="entry name" value="PyroPPase_GppA_Ppx"/>
</dbReference>
<dbReference type="PANTHER" id="PTHR30005">
    <property type="entry name" value="EXOPOLYPHOSPHATASE"/>
    <property type="match status" value="1"/>
</dbReference>
<dbReference type="AlphaFoldDB" id="K2KCR1"/>
<dbReference type="FunFam" id="3.30.420.40:FF:000023">
    <property type="entry name" value="Guanosine-5'-triphosphate,3'-diphosphate pyrophosphatase"/>
    <property type="match status" value="1"/>
</dbReference>
<dbReference type="Proteomes" id="UP000014115">
    <property type="component" value="Unassembled WGS sequence"/>
</dbReference>
<gene>
    <name evidence="4" type="ORF">A10D4_05397</name>
</gene>
<keyword evidence="1" id="KW-0378">Hydrolase</keyword>
<dbReference type="CDD" id="cd24053">
    <property type="entry name" value="ASKHA_NBD_EcPPX-GppA-like"/>
    <property type="match status" value="1"/>
</dbReference>
<organism evidence="4 5">
    <name type="scientific">Idiomarina xiamenensis 10-D-4</name>
    <dbReference type="NCBI Taxonomy" id="740709"/>
    <lineage>
        <taxon>Bacteria</taxon>
        <taxon>Pseudomonadati</taxon>
        <taxon>Pseudomonadota</taxon>
        <taxon>Gammaproteobacteria</taxon>
        <taxon>Alteromonadales</taxon>
        <taxon>Idiomarinaceae</taxon>
        <taxon>Idiomarina</taxon>
    </lineage>
</organism>
<reference evidence="4 5" key="1">
    <citation type="journal article" date="2012" name="J. Bacteriol.">
        <title>Genome Sequence of Idiomarina xiamenensis Type Strain 10-D-4.</title>
        <authorList>
            <person name="Lai Q."/>
            <person name="Wang L."/>
            <person name="Wang W."/>
            <person name="Shao Z."/>
        </authorList>
    </citation>
    <scope>NUCLEOTIDE SEQUENCE [LARGE SCALE GENOMIC DNA]</scope>
    <source>
        <strain evidence="4 5">10-D-4</strain>
    </source>
</reference>
<evidence type="ECO:0000313" key="5">
    <source>
        <dbReference type="Proteomes" id="UP000014115"/>
    </source>
</evidence>
<dbReference type="GO" id="GO:0016462">
    <property type="term" value="F:pyrophosphatase activity"/>
    <property type="evidence" value="ECO:0007669"/>
    <property type="project" value="TreeGrafter"/>
</dbReference>
<evidence type="ECO:0000259" key="2">
    <source>
        <dbReference type="Pfam" id="PF02541"/>
    </source>
</evidence>
<dbReference type="PATRIC" id="fig|740709.3.peg.1100"/>
<protein>
    <submittedName>
        <fullName evidence="4">Guanosine-5'-triphosphate,3'-diphosphate pyrophosphatase</fullName>
    </submittedName>
</protein>
<dbReference type="InterPro" id="IPR003695">
    <property type="entry name" value="Ppx_GppA_N"/>
</dbReference>
<keyword evidence="5" id="KW-1185">Reference proteome</keyword>
<dbReference type="SUPFAM" id="SSF109604">
    <property type="entry name" value="HD-domain/PDEase-like"/>
    <property type="match status" value="1"/>
</dbReference>
<dbReference type="PANTHER" id="PTHR30005:SF0">
    <property type="entry name" value="RETROGRADE REGULATION PROTEIN 2"/>
    <property type="match status" value="1"/>
</dbReference>
<sequence>MRSNHYYAAIDLGSNSFHMIVVRVVAGAIQVVTRIRRKVRLASGLNAQGELDEAAIKRACDCLALFADRVQDIAADNIQVVATAAFRKLAHPQQVLPRLEAVLGHRISIISGQQEAQTIYQGVVYTSAEQQRPLVIDIGGASTEVIAGEGAQANILHSLDMGCVVWQNHFFAENQISETACESAISASQRLIASFQHDYQHHGWQAVLGASGTFKALDEMLCQHPQQDQISHAWLEQLLQQAIQAGSIERLNFAGLNPERQPVFMGGLCILLGLCRSLNIETIQVANGALREGLIYQQLKHLLQGDCARQRTLNSLLETYHLDAEQIDRVRQVALSCWRQINPQPPLATRRHGEQLLSAASYLHEIGLQLNYQRSHEHSAYVIDNTDMPGFSVQEKQDLKALLRDCRGYLSQPRLAQLTTPLIDLLRILRLAIIFAQRRRHDVIPAMHLACQQQQFTLTLPSDWQQQNPYVLSLLQDEQKIAQRVGWALHIVD</sequence>
<dbReference type="EMBL" id="AMRG01000005">
    <property type="protein sequence ID" value="EKE84477.1"/>
    <property type="molecule type" value="Genomic_DNA"/>
</dbReference>
<proteinExistence type="predicted"/>
<dbReference type="STRING" id="740709.A10D4_05397"/>
<evidence type="ECO:0000313" key="4">
    <source>
        <dbReference type="EMBL" id="EKE84477.1"/>
    </source>
</evidence>